<name>A0A1G6BHT8_9BACT</name>
<gene>
    <name evidence="1" type="ORF">SAMN05660653_00956</name>
</gene>
<accession>A0A1G6BHT8</accession>
<evidence type="ECO:0000313" key="2">
    <source>
        <dbReference type="Proteomes" id="UP000198771"/>
    </source>
</evidence>
<evidence type="ECO:0000313" key="1">
    <source>
        <dbReference type="EMBL" id="SDB20212.1"/>
    </source>
</evidence>
<sequence>MATDRDGCLQKQAALGYGASLRKNSAIIKKKNVIRQIQDLATMVRIVGEAKKYPITDENHDHKVHAIERLKEQELKNDRDLAAFT</sequence>
<organism evidence="1 2">
    <name type="scientific">Desulfonatronum thiosulfatophilum</name>
    <dbReference type="NCBI Taxonomy" id="617002"/>
    <lineage>
        <taxon>Bacteria</taxon>
        <taxon>Pseudomonadati</taxon>
        <taxon>Thermodesulfobacteriota</taxon>
        <taxon>Desulfovibrionia</taxon>
        <taxon>Desulfovibrionales</taxon>
        <taxon>Desulfonatronaceae</taxon>
        <taxon>Desulfonatronum</taxon>
    </lineage>
</organism>
<dbReference type="EMBL" id="FMXO01000005">
    <property type="protein sequence ID" value="SDB20212.1"/>
    <property type="molecule type" value="Genomic_DNA"/>
</dbReference>
<protein>
    <submittedName>
        <fullName evidence="1">Uncharacterized protein</fullName>
    </submittedName>
</protein>
<reference evidence="1 2" key="1">
    <citation type="submission" date="2016-10" db="EMBL/GenBank/DDBJ databases">
        <authorList>
            <person name="de Groot N.N."/>
        </authorList>
    </citation>
    <scope>NUCLEOTIDE SEQUENCE [LARGE SCALE GENOMIC DNA]</scope>
    <source>
        <strain evidence="1 2">ASO4-2</strain>
    </source>
</reference>
<dbReference type="AlphaFoldDB" id="A0A1G6BHT8"/>
<dbReference type="STRING" id="617002.SAMN05660653_00956"/>
<dbReference type="Proteomes" id="UP000198771">
    <property type="component" value="Unassembled WGS sequence"/>
</dbReference>
<dbReference type="RefSeq" id="WP_092117941.1">
    <property type="nucleotide sequence ID" value="NZ_FMXO01000005.1"/>
</dbReference>
<proteinExistence type="predicted"/>
<keyword evidence="2" id="KW-1185">Reference proteome</keyword>